<evidence type="ECO:0000313" key="2">
    <source>
        <dbReference type="Proteomes" id="UP000199648"/>
    </source>
</evidence>
<dbReference type="PIRSF" id="PIRSF016481">
    <property type="entry name" value="Pilus_assembly_PilP"/>
    <property type="match status" value="1"/>
</dbReference>
<dbReference type="PROSITE" id="PS51257">
    <property type="entry name" value="PROKAR_LIPOPROTEIN"/>
    <property type="match status" value="1"/>
</dbReference>
<dbReference type="Pfam" id="PF04351">
    <property type="entry name" value="PilP"/>
    <property type="match status" value="1"/>
</dbReference>
<organism evidence="1 2">
    <name type="scientific">Thiohalomonas denitrificans</name>
    <dbReference type="NCBI Taxonomy" id="415747"/>
    <lineage>
        <taxon>Bacteria</taxon>
        <taxon>Pseudomonadati</taxon>
        <taxon>Pseudomonadota</taxon>
        <taxon>Gammaproteobacteria</taxon>
        <taxon>Thiohalomonadales</taxon>
        <taxon>Thiohalomonadaceae</taxon>
        <taxon>Thiohalomonas</taxon>
    </lineage>
</organism>
<gene>
    <name evidence="1" type="ORF">SAMN03097708_02926</name>
</gene>
<accession>A0A1G5QWI8</accession>
<dbReference type="AlphaFoldDB" id="A0A1G5QWI8"/>
<dbReference type="InterPro" id="IPR007446">
    <property type="entry name" value="PilP"/>
</dbReference>
<name>A0A1G5QWI8_9GAMM</name>
<protein>
    <submittedName>
        <fullName evidence="1">Type IV pilus assembly protein PilP</fullName>
    </submittedName>
</protein>
<keyword evidence="2" id="KW-1185">Reference proteome</keyword>
<dbReference type="OrthoDB" id="5296580at2"/>
<sequence length="182" mass="20261">MRIGQTWLRILGTVALGTLFALTGCMGSDGGHADLQQFVNEVKARKGSRIAPMPEFQMYEGFEYSAFDRREPFTLAGMDAERVPVSNNGISPNQDRHKEPLEQFPLDTLNFAGHLEKKEQKWAILTAPDGLVHRVQVGNHLGQNYGRITNVTETRIELVEIVPDGIGGWIEREAALALDSEE</sequence>
<dbReference type="RefSeq" id="WP_139181523.1">
    <property type="nucleotide sequence ID" value="NZ_FMWD01000011.1"/>
</dbReference>
<dbReference type="Proteomes" id="UP000199648">
    <property type="component" value="Unassembled WGS sequence"/>
</dbReference>
<dbReference type="STRING" id="415747.SAMN03097708_02926"/>
<reference evidence="1 2" key="1">
    <citation type="submission" date="2016-10" db="EMBL/GenBank/DDBJ databases">
        <authorList>
            <person name="de Groot N.N."/>
        </authorList>
    </citation>
    <scope>NUCLEOTIDE SEQUENCE [LARGE SCALE GENOMIC DNA]</scope>
    <source>
        <strain evidence="1 2">HLD2</strain>
    </source>
</reference>
<evidence type="ECO:0000313" key="1">
    <source>
        <dbReference type="EMBL" id="SCZ66213.1"/>
    </source>
</evidence>
<dbReference type="EMBL" id="FMWD01000011">
    <property type="protein sequence ID" value="SCZ66213.1"/>
    <property type="molecule type" value="Genomic_DNA"/>
</dbReference>
<dbReference type="Gene3D" id="2.30.30.830">
    <property type="match status" value="1"/>
</dbReference>
<proteinExistence type="predicted"/>